<protein>
    <submittedName>
        <fullName evidence="1">Uncharacterized protein</fullName>
    </submittedName>
</protein>
<sequence length="8" mass="946">MWGAGFMF</sequence>
<accession>A0A0E9PR54</accession>
<proteinExistence type="predicted"/>
<reference evidence="1" key="1">
    <citation type="submission" date="2014-11" db="EMBL/GenBank/DDBJ databases">
        <authorList>
            <person name="Amaro Gonzalez C."/>
        </authorList>
    </citation>
    <scope>NUCLEOTIDE SEQUENCE</scope>
</reference>
<evidence type="ECO:0000313" key="1">
    <source>
        <dbReference type="EMBL" id="JAH06989.1"/>
    </source>
</evidence>
<name>A0A0E9PR54_ANGAN</name>
<reference evidence="1" key="2">
    <citation type="journal article" date="2015" name="Fish Shellfish Immunol.">
        <title>Early steps in the European eel (Anguilla anguilla)-Vibrio vulnificus interaction in the gills: Role of the RtxA13 toxin.</title>
        <authorList>
            <person name="Callol A."/>
            <person name="Pajuelo D."/>
            <person name="Ebbesson L."/>
            <person name="Teles M."/>
            <person name="MacKenzie S."/>
            <person name="Amaro C."/>
        </authorList>
    </citation>
    <scope>NUCLEOTIDE SEQUENCE</scope>
</reference>
<dbReference type="EMBL" id="GBXM01101588">
    <property type="protein sequence ID" value="JAH06989.1"/>
    <property type="molecule type" value="Transcribed_RNA"/>
</dbReference>
<organism evidence="1">
    <name type="scientific">Anguilla anguilla</name>
    <name type="common">European freshwater eel</name>
    <name type="synonym">Muraena anguilla</name>
    <dbReference type="NCBI Taxonomy" id="7936"/>
    <lineage>
        <taxon>Eukaryota</taxon>
        <taxon>Metazoa</taxon>
        <taxon>Chordata</taxon>
        <taxon>Craniata</taxon>
        <taxon>Vertebrata</taxon>
        <taxon>Euteleostomi</taxon>
        <taxon>Actinopterygii</taxon>
        <taxon>Neopterygii</taxon>
        <taxon>Teleostei</taxon>
        <taxon>Anguilliformes</taxon>
        <taxon>Anguillidae</taxon>
        <taxon>Anguilla</taxon>
    </lineage>
</organism>